<proteinExistence type="predicted"/>
<evidence type="ECO:0000256" key="1">
    <source>
        <dbReference type="SAM" id="Phobius"/>
    </source>
</evidence>
<comment type="caution">
    <text evidence="2">The sequence shown here is derived from an EMBL/GenBank/DDBJ whole genome shotgun (WGS) entry which is preliminary data.</text>
</comment>
<evidence type="ECO:0000313" key="2">
    <source>
        <dbReference type="EMBL" id="MBA5630139.1"/>
    </source>
</evidence>
<evidence type="ECO:0008006" key="4">
    <source>
        <dbReference type="Google" id="ProtNLM"/>
    </source>
</evidence>
<dbReference type="RefSeq" id="WP_182043743.1">
    <property type="nucleotide sequence ID" value="NZ_JACDZE010000003.1"/>
</dbReference>
<evidence type="ECO:0000313" key="3">
    <source>
        <dbReference type="Proteomes" id="UP000552241"/>
    </source>
</evidence>
<dbReference type="EMBL" id="JACDZE010000003">
    <property type="protein sequence ID" value="MBA5630139.1"/>
    <property type="molecule type" value="Genomic_DNA"/>
</dbReference>
<feature type="transmembrane region" description="Helical" evidence="1">
    <location>
        <begin position="12"/>
        <end position="33"/>
    </location>
</feature>
<organism evidence="2 3">
    <name type="scientific">Moheibacter lacus</name>
    <dbReference type="NCBI Taxonomy" id="2745851"/>
    <lineage>
        <taxon>Bacteria</taxon>
        <taxon>Pseudomonadati</taxon>
        <taxon>Bacteroidota</taxon>
        <taxon>Flavobacteriia</taxon>
        <taxon>Flavobacteriales</taxon>
        <taxon>Weeksellaceae</taxon>
        <taxon>Moheibacter</taxon>
    </lineage>
</organism>
<accession>A0A838ZT68</accession>
<dbReference type="AlphaFoldDB" id="A0A838ZT68"/>
<keyword evidence="1" id="KW-1133">Transmembrane helix</keyword>
<sequence length="761" mass="88059">MKLNFKPKKKYLYWIGGFFLVLILFHFGINFWIKAKVPAIIEERNDTAYEFTYENLSFSLLTNSLSLEGISIKPKENFPEKVPIDFEAKVGEINVVGVNFIKLLRKKNLSAYSIQINRPEITYFQPIEKDTTKSSSKLGTVIQVSNFGIHDGFFTMFAQDRKTKISQIDNLDIELDGVNLSERTLEKNIPFTYSTFELTCGEVFFQLNPSQELKSNSFKINNNLFILNGFKINTIDSLTHLKPNSKPYRFLPEVKAPTVTFTGLDWHFDHRENFNFKALTLKFDSVDVHIQNKNELPAEIEKDFGNLIPFKLDIGKVLINDSRLRIQNTLDAKNLNVQIESIKNEIGKKLTVENFIIEHPQVTTFSGKNKEKTNKTAKTIFRDIIQLKKLEIKNADFKLNQLQNQKNILAVNQVNFLMENIEMNPQTFSEQIPIIYKTVQFSAKNLDYHPNSVYQLKSQNISFEKDDFKLNQFEMKPKISRRQFVNSLKKEKDLYTITAKSIGISDLDFGFQGNDLFFKIPQMDLETVHANVFRSKIPPDDLKKKLLYSKLLRDLPIILEVKNIDLKNSQVEYEEETLESSGAGKLTFSNFNANIQNVYSGRQKSSVPDVKADITTNFMKDSKLTAIWTFNPMNRTEKFNIKGSIFNFDARKMTPFIKPYLHATVEGNMREVRFNFTGNDVNASGDFGVKYDDLKVTLYNKDTGKVRKVMSTLGNFVVKSNTKDQYKEERIETVTRNQDRSFFNFFWNCVQQGLKQTVLVI</sequence>
<keyword evidence="1" id="KW-0812">Transmembrane</keyword>
<gene>
    <name evidence="2" type="ORF">HU137_10180</name>
</gene>
<keyword evidence="1" id="KW-0472">Membrane</keyword>
<protein>
    <recommendedName>
        <fullName evidence="4">DUF748 domain-containing protein</fullName>
    </recommendedName>
</protein>
<keyword evidence="3" id="KW-1185">Reference proteome</keyword>
<dbReference type="Proteomes" id="UP000552241">
    <property type="component" value="Unassembled WGS sequence"/>
</dbReference>
<reference evidence="2 3" key="1">
    <citation type="submission" date="2020-07" db="EMBL/GenBank/DDBJ databases">
        <title>Moheibacter lacus sp. nov., a member of the family Flavobacteriaceae isolated from freshwater lake sediment.</title>
        <authorList>
            <person name="Liu Y."/>
        </authorList>
    </citation>
    <scope>NUCLEOTIDE SEQUENCE [LARGE SCALE GENOMIC DNA]</scope>
    <source>
        <strain evidence="2 3">BDHS18</strain>
    </source>
</reference>
<name>A0A838ZT68_9FLAO</name>